<evidence type="ECO:0000259" key="6">
    <source>
        <dbReference type="PROSITE" id="PS50929"/>
    </source>
</evidence>
<evidence type="ECO:0000256" key="3">
    <source>
        <dbReference type="ARBA" id="ARBA00022989"/>
    </source>
</evidence>
<dbReference type="SUPFAM" id="SSF52540">
    <property type="entry name" value="P-loop containing nucleoside triphosphate hydrolases"/>
    <property type="match status" value="1"/>
</dbReference>
<dbReference type="InterPro" id="IPR027417">
    <property type="entry name" value="P-loop_NTPase"/>
</dbReference>
<feature type="non-terminal residue" evidence="7">
    <location>
        <position position="260"/>
    </location>
</feature>
<dbReference type="SUPFAM" id="SSF90123">
    <property type="entry name" value="ABC transporter transmembrane region"/>
    <property type="match status" value="1"/>
</dbReference>
<proteinExistence type="predicted"/>
<dbReference type="GO" id="GO:0140359">
    <property type="term" value="F:ABC-type transporter activity"/>
    <property type="evidence" value="ECO:0007669"/>
    <property type="project" value="InterPro"/>
</dbReference>
<dbReference type="GO" id="GO:0016020">
    <property type="term" value="C:membrane"/>
    <property type="evidence" value="ECO:0007669"/>
    <property type="project" value="UniProtKB-SubCell"/>
</dbReference>
<dbReference type="GO" id="GO:0016887">
    <property type="term" value="F:ATP hydrolysis activity"/>
    <property type="evidence" value="ECO:0007669"/>
    <property type="project" value="InterPro"/>
</dbReference>
<protein>
    <recommendedName>
        <fullName evidence="6">ABC transmembrane type-1 domain-containing protein</fullName>
    </recommendedName>
</protein>
<dbReference type="Pfam" id="PF00664">
    <property type="entry name" value="ABC_membrane"/>
    <property type="match status" value="1"/>
</dbReference>
<name>A0A382Z346_9ZZZZ</name>
<dbReference type="InterPro" id="IPR036640">
    <property type="entry name" value="ABC1_TM_sf"/>
</dbReference>
<accession>A0A382Z346</accession>
<organism evidence="7">
    <name type="scientific">marine metagenome</name>
    <dbReference type="NCBI Taxonomy" id="408172"/>
    <lineage>
        <taxon>unclassified sequences</taxon>
        <taxon>metagenomes</taxon>
        <taxon>ecological metagenomes</taxon>
    </lineage>
</organism>
<keyword evidence="2 5" id="KW-0812">Transmembrane</keyword>
<dbReference type="InterPro" id="IPR039421">
    <property type="entry name" value="Type_1_exporter"/>
</dbReference>
<keyword evidence="3 5" id="KW-1133">Transmembrane helix</keyword>
<comment type="subcellular location">
    <subcellularLocation>
        <location evidence="1">Membrane</location>
        <topology evidence="1">Multi-pass membrane protein</topology>
    </subcellularLocation>
</comment>
<dbReference type="Gene3D" id="3.40.50.300">
    <property type="entry name" value="P-loop containing nucleotide triphosphate hydrolases"/>
    <property type="match status" value="1"/>
</dbReference>
<dbReference type="PANTHER" id="PTHR24221">
    <property type="entry name" value="ATP-BINDING CASSETTE SUB-FAMILY B"/>
    <property type="match status" value="1"/>
</dbReference>
<dbReference type="Pfam" id="PF00005">
    <property type="entry name" value="ABC_tran"/>
    <property type="match status" value="1"/>
</dbReference>
<dbReference type="PANTHER" id="PTHR24221:SF654">
    <property type="entry name" value="ATP-BINDING CASSETTE SUB-FAMILY B MEMBER 6"/>
    <property type="match status" value="1"/>
</dbReference>
<reference evidence="7" key="1">
    <citation type="submission" date="2018-05" db="EMBL/GenBank/DDBJ databases">
        <authorList>
            <person name="Lanie J.A."/>
            <person name="Ng W.-L."/>
            <person name="Kazmierczak K.M."/>
            <person name="Andrzejewski T.M."/>
            <person name="Davidsen T.M."/>
            <person name="Wayne K.J."/>
            <person name="Tettelin H."/>
            <person name="Glass J.I."/>
            <person name="Rusch D."/>
            <person name="Podicherti R."/>
            <person name="Tsui H.-C.T."/>
            <person name="Winkler M.E."/>
        </authorList>
    </citation>
    <scope>NUCLEOTIDE SEQUENCE</scope>
</reference>
<dbReference type="EMBL" id="UINC01180339">
    <property type="protein sequence ID" value="SVD89485.1"/>
    <property type="molecule type" value="Genomic_DNA"/>
</dbReference>
<dbReference type="Gene3D" id="1.20.1560.10">
    <property type="entry name" value="ABC transporter type 1, transmembrane domain"/>
    <property type="match status" value="1"/>
</dbReference>
<feature type="non-terminal residue" evidence="7">
    <location>
        <position position="1"/>
    </location>
</feature>
<feature type="transmembrane region" description="Helical" evidence="5">
    <location>
        <begin position="57"/>
        <end position="75"/>
    </location>
</feature>
<dbReference type="AlphaFoldDB" id="A0A382Z346"/>
<evidence type="ECO:0000256" key="2">
    <source>
        <dbReference type="ARBA" id="ARBA00022692"/>
    </source>
</evidence>
<dbReference type="GO" id="GO:0005524">
    <property type="term" value="F:ATP binding"/>
    <property type="evidence" value="ECO:0007669"/>
    <property type="project" value="InterPro"/>
</dbReference>
<gene>
    <name evidence="7" type="ORF">METZ01_LOCUS442339</name>
</gene>
<dbReference type="InterPro" id="IPR003439">
    <property type="entry name" value="ABC_transporter-like_ATP-bd"/>
</dbReference>
<evidence type="ECO:0000256" key="5">
    <source>
        <dbReference type="SAM" id="Phobius"/>
    </source>
</evidence>
<keyword evidence="4 5" id="KW-0472">Membrane</keyword>
<dbReference type="InterPro" id="IPR011527">
    <property type="entry name" value="ABC1_TM_dom"/>
</dbReference>
<evidence type="ECO:0000256" key="4">
    <source>
        <dbReference type="ARBA" id="ARBA00023136"/>
    </source>
</evidence>
<dbReference type="PROSITE" id="PS50929">
    <property type="entry name" value="ABC_TM1F"/>
    <property type="match status" value="1"/>
</dbReference>
<feature type="domain" description="ABC transmembrane type-1" evidence="6">
    <location>
        <begin position="1"/>
        <end position="111"/>
    </location>
</feature>
<evidence type="ECO:0000256" key="1">
    <source>
        <dbReference type="ARBA" id="ARBA00004141"/>
    </source>
</evidence>
<sequence length="260" mass="29015">HKYGQGWSQLGIRLNESLHGIRVVKAFAQEQREVAAFEKTNDRLGEICVRTARNWRLLWSTMSLFSGIGIVVIWYCGGHEVLGDRMSLGELMALYAYMHLVYGPMEWFAEVNSWMTRAFAGAERIFEIIDTTPEAYEDPQAVPVPRMEGRVVFDGVTFGYDKSKPVVHNIELEVEPGEMIGLVGKSGVGKTTTVNLVCRFYDVDHGGISIDGTDIRRIKLSDLRRQIGVVPQDPVLFSGTIADNIAYGDPDAKIEAIMDA</sequence>
<evidence type="ECO:0000313" key="7">
    <source>
        <dbReference type="EMBL" id="SVD89485.1"/>
    </source>
</evidence>